<dbReference type="Pfam" id="PF00069">
    <property type="entry name" value="Pkinase"/>
    <property type="match status" value="1"/>
</dbReference>
<evidence type="ECO:0000256" key="1">
    <source>
        <dbReference type="ARBA" id="ARBA00022527"/>
    </source>
</evidence>
<dbReference type="InterPro" id="IPR005543">
    <property type="entry name" value="PASTA_dom"/>
</dbReference>
<keyword evidence="8" id="KW-1133">Transmembrane helix</keyword>
<keyword evidence="5" id="KW-0418">Kinase</keyword>
<dbReference type="EMBL" id="CAEZUP010000067">
    <property type="protein sequence ID" value="CAB4616609.1"/>
    <property type="molecule type" value="Genomic_DNA"/>
</dbReference>
<evidence type="ECO:0000313" key="11">
    <source>
        <dbReference type="EMBL" id="CAB4616609.1"/>
    </source>
</evidence>
<dbReference type="PROSITE" id="PS50011">
    <property type="entry name" value="PROTEIN_KINASE_DOM"/>
    <property type="match status" value="1"/>
</dbReference>
<dbReference type="PROSITE" id="PS00108">
    <property type="entry name" value="PROTEIN_KINASE_ST"/>
    <property type="match status" value="1"/>
</dbReference>
<dbReference type="PANTHER" id="PTHR43289">
    <property type="entry name" value="MITOGEN-ACTIVATED PROTEIN KINASE KINASE KINASE 20-RELATED"/>
    <property type="match status" value="1"/>
</dbReference>
<dbReference type="CDD" id="cd06577">
    <property type="entry name" value="PASTA_pknB"/>
    <property type="match status" value="3"/>
</dbReference>
<dbReference type="CDD" id="cd14014">
    <property type="entry name" value="STKc_PknB_like"/>
    <property type="match status" value="1"/>
</dbReference>
<evidence type="ECO:0000259" key="9">
    <source>
        <dbReference type="PROSITE" id="PS50011"/>
    </source>
</evidence>
<dbReference type="PANTHER" id="PTHR43289:SF6">
    <property type="entry name" value="SERINE_THREONINE-PROTEIN KINASE NEKL-3"/>
    <property type="match status" value="1"/>
</dbReference>
<gene>
    <name evidence="11" type="ORF">UFOPK1835_01447</name>
</gene>
<keyword evidence="8" id="KW-0812">Transmembrane</keyword>
<feature type="compositionally biased region" description="Low complexity" evidence="7">
    <location>
        <begin position="573"/>
        <end position="588"/>
    </location>
</feature>
<dbReference type="Pfam" id="PF03793">
    <property type="entry name" value="PASTA"/>
    <property type="match status" value="3"/>
</dbReference>
<evidence type="ECO:0000256" key="6">
    <source>
        <dbReference type="ARBA" id="ARBA00022840"/>
    </source>
</evidence>
<keyword evidence="8" id="KW-0472">Membrane</keyword>
<feature type="transmembrane region" description="Helical" evidence="8">
    <location>
        <begin position="340"/>
        <end position="360"/>
    </location>
</feature>
<accession>A0A6J6HYE3</accession>
<keyword evidence="6" id="KW-0067">ATP-binding</keyword>
<dbReference type="GO" id="GO:0005524">
    <property type="term" value="F:ATP binding"/>
    <property type="evidence" value="ECO:0007669"/>
    <property type="project" value="UniProtKB-KW"/>
</dbReference>
<dbReference type="AlphaFoldDB" id="A0A6J6HYE3"/>
<feature type="domain" description="Protein kinase" evidence="9">
    <location>
        <begin position="15"/>
        <end position="279"/>
    </location>
</feature>
<dbReference type="FunFam" id="1.10.510.10:FF:000021">
    <property type="entry name" value="Serine/threonine protein kinase"/>
    <property type="match status" value="1"/>
</dbReference>
<dbReference type="PROSITE" id="PS51178">
    <property type="entry name" value="PASTA"/>
    <property type="match status" value="3"/>
</dbReference>
<evidence type="ECO:0000256" key="3">
    <source>
        <dbReference type="ARBA" id="ARBA00022737"/>
    </source>
</evidence>
<evidence type="ECO:0000259" key="10">
    <source>
        <dbReference type="PROSITE" id="PS51178"/>
    </source>
</evidence>
<proteinExistence type="predicted"/>
<dbReference type="SUPFAM" id="SSF56112">
    <property type="entry name" value="Protein kinase-like (PK-like)"/>
    <property type="match status" value="1"/>
</dbReference>
<dbReference type="InterPro" id="IPR011009">
    <property type="entry name" value="Kinase-like_dom_sf"/>
</dbReference>
<evidence type="ECO:0000256" key="7">
    <source>
        <dbReference type="SAM" id="MobiDB-lite"/>
    </source>
</evidence>
<organism evidence="11">
    <name type="scientific">freshwater metagenome</name>
    <dbReference type="NCBI Taxonomy" id="449393"/>
    <lineage>
        <taxon>unclassified sequences</taxon>
        <taxon>metagenomes</taxon>
        <taxon>ecological metagenomes</taxon>
    </lineage>
</organism>
<dbReference type="GO" id="GO:0004674">
    <property type="term" value="F:protein serine/threonine kinase activity"/>
    <property type="evidence" value="ECO:0007669"/>
    <property type="project" value="UniProtKB-KW"/>
</dbReference>
<keyword evidence="3" id="KW-0677">Repeat</keyword>
<keyword evidence="1" id="KW-0723">Serine/threonine-protein kinase</keyword>
<name>A0A6J6HYE3_9ZZZZ</name>
<dbReference type="SMART" id="SM00220">
    <property type="entry name" value="S_TKc"/>
    <property type="match status" value="1"/>
</dbReference>
<dbReference type="InterPro" id="IPR000719">
    <property type="entry name" value="Prot_kinase_dom"/>
</dbReference>
<dbReference type="Gene3D" id="3.30.10.20">
    <property type="match status" value="3"/>
</dbReference>
<dbReference type="Gene3D" id="1.10.510.10">
    <property type="entry name" value="Transferase(Phosphotransferase) domain 1"/>
    <property type="match status" value="1"/>
</dbReference>
<evidence type="ECO:0000256" key="8">
    <source>
        <dbReference type="SAM" id="Phobius"/>
    </source>
</evidence>
<evidence type="ECO:0000256" key="4">
    <source>
        <dbReference type="ARBA" id="ARBA00022741"/>
    </source>
</evidence>
<reference evidence="11" key="1">
    <citation type="submission" date="2020-05" db="EMBL/GenBank/DDBJ databases">
        <authorList>
            <person name="Chiriac C."/>
            <person name="Salcher M."/>
            <person name="Ghai R."/>
            <person name="Kavagutti S V."/>
        </authorList>
    </citation>
    <scope>NUCLEOTIDE SEQUENCE</scope>
</reference>
<feature type="domain" description="PASTA" evidence="10">
    <location>
        <begin position="367"/>
        <end position="433"/>
    </location>
</feature>
<sequence>MTDTPAGPTIFNDRYELHRKLARGGMADVYLARDLLLDRPVAVKVLFPEHARDDAFVERFRREAQAAANLNHPNIVAVYDWGQQYGTYFIVMEYVEGRPLSEIIQTEGPLHPNRSAEITADVAAALAFAHRNGVVHRDVKPGNILITPTGQVKVADFGIAQATSTGDASVNLTQAGAVMGTATYFSPEQAQGHAVDPRSDLYSLGCVLYEMLTARPPFTGDSPVAVAYKHVQEQPLPPSRINSNVPSSLEAIDMKLLNKDPFLRYPSSEDLRSDLRRFLEGQPVSAAGLAGAAAGATIATGVAGDATTAVPTTMIAGGGPLGPDTTALPQATPPKKNRTGLYIGLLVGLLVVIGGILLFVGSNMGKSTAQVDVPDVTGQNVVDATNNLRNQGFKVTVKNQTNDTIPLNQVFEQNPKGNTKADKGATIEIVVSGGVGDAKVPDVVGRTQAAAESLLKTSGFIPEVKEQASDTIPVGQVISQNPTSNTMATKNSIVQITVSSGPGQVEVPNNLIGQNAATASNQLGQLGFKVTTTQQSSTTVPSGSVISTNPGGGTMLAKGATVALVVSSGPPATTTSTSTSTTTTTTAP</sequence>
<keyword evidence="4" id="KW-0547">Nucleotide-binding</keyword>
<dbReference type="InterPro" id="IPR008271">
    <property type="entry name" value="Ser/Thr_kinase_AS"/>
</dbReference>
<keyword evidence="2" id="KW-0808">Transferase</keyword>
<feature type="domain" description="PASTA" evidence="10">
    <location>
        <begin position="501"/>
        <end position="568"/>
    </location>
</feature>
<dbReference type="FunFam" id="3.30.200.20:FF:000035">
    <property type="entry name" value="Serine/threonine protein kinase Stk1"/>
    <property type="match status" value="1"/>
</dbReference>
<feature type="domain" description="PASTA" evidence="10">
    <location>
        <begin position="434"/>
        <end position="500"/>
    </location>
</feature>
<evidence type="ECO:0000256" key="5">
    <source>
        <dbReference type="ARBA" id="ARBA00022777"/>
    </source>
</evidence>
<dbReference type="NCBIfam" id="NF033483">
    <property type="entry name" value="PknB_PASTA_kin"/>
    <property type="match status" value="1"/>
</dbReference>
<dbReference type="Gene3D" id="3.30.200.20">
    <property type="entry name" value="Phosphorylase Kinase, domain 1"/>
    <property type="match status" value="1"/>
</dbReference>
<dbReference type="SMART" id="SM00740">
    <property type="entry name" value="PASTA"/>
    <property type="match status" value="3"/>
</dbReference>
<evidence type="ECO:0000256" key="2">
    <source>
        <dbReference type="ARBA" id="ARBA00022679"/>
    </source>
</evidence>
<feature type="region of interest" description="Disordered" evidence="7">
    <location>
        <begin position="569"/>
        <end position="588"/>
    </location>
</feature>
<protein>
    <submittedName>
        <fullName evidence="11">Unannotated protein</fullName>
    </submittedName>
</protein>